<dbReference type="EnsemblPlants" id="Solyc11g013770.2.1">
    <property type="protein sequence ID" value="Solyc11g013770.2.1"/>
    <property type="gene ID" value="Solyc11g013770.2"/>
</dbReference>
<dbReference type="Gramene" id="Solyc11g013770.2.1">
    <property type="protein sequence ID" value="Solyc11g013770.2.1"/>
    <property type="gene ID" value="Solyc11g013770.2"/>
</dbReference>
<organism evidence="1">
    <name type="scientific">Solanum lycopersicum</name>
    <name type="common">Tomato</name>
    <name type="synonym">Lycopersicon esculentum</name>
    <dbReference type="NCBI Taxonomy" id="4081"/>
    <lineage>
        <taxon>Eukaryota</taxon>
        <taxon>Viridiplantae</taxon>
        <taxon>Streptophyta</taxon>
        <taxon>Embryophyta</taxon>
        <taxon>Tracheophyta</taxon>
        <taxon>Spermatophyta</taxon>
        <taxon>Magnoliopsida</taxon>
        <taxon>eudicotyledons</taxon>
        <taxon>Gunneridae</taxon>
        <taxon>Pentapetalae</taxon>
        <taxon>asterids</taxon>
        <taxon>lamiids</taxon>
        <taxon>Solanales</taxon>
        <taxon>Solanaceae</taxon>
        <taxon>Solanoideae</taxon>
        <taxon>Solaneae</taxon>
        <taxon>Solanum</taxon>
        <taxon>Solanum subgen. Lycopersicon</taxon>
    </lineage>
</organism>
<dbReference type="PaxDb" id="4081-Solyc11g013770.1.1"/>
<protein>
    <submittedName>
        <fullName evidence="1">Uncharacterized protein</fullName>
    </submittedName>
</protein>
<sequence length="70" mass="7751">MANLKGFDIPNRVESGSINSIVGQISSSQWRTSETMENIREHGAVMINNTSKVTKAVEAIWIPLFVMLVC</sequence>
<accession>A0A3Q7JK48</accession>
<dbReference type="InParanoid" id="A0A3Q7JK48"/>
<reference evidence="1" key="1">
    <citation type="journal article" date="2012" name="Nature">
        <title>The tomato genome sequence provides insights into fleshy fruit evolution.</title>
        <authorList>
            <consortium name="Tomato Genome Consortium"/>
        </authorList>
    </citation>
    <scope>NUCLEOTIDE SEQUENCE [LARGE SCALE GENOMIC DNA]</scope>
    <source>
        <strain evidence="1">cv. Heinz 1706</strain>
    </source>
</reference>
<name>A0A3Q7JK48_SOLLC</name>
<evidence type="ECO:0000313" key="2">
    <source>
        <dbReference type="Proteomes" id="UP000004994"/>
    </source>
</evidence>
<reference evidence="1" key="2">
    <citation type="submission" date="2019-01" db="UniProtKB">
        <authorList>
            <consortium name="EnsemblPlants"/>
        </authorList>
    </citation>
    <scope>IDENTIFICATION</scope>
    <source>
        <strain evidence="1">cv. Heinz 1706</strain>
    </source>
</reference>
<evidence type="ECO:0000313" key="1">
    <source>
        <dbReference type="EnsemblPlants" id="Solyc11g013770.2.1"/>
    </source>
</evidence>
<keyword evidence="2" id="KW-1185">Reference proteome</keyword>
<proteinExistence type="predicted"/>
<dbReference type="AlphaFoldDB" id="A0A3Q7JK48"/>
<dbReference type="Proteomes" id="UP000004994">
    <property type="component" value="Chromosome 11"/>
</dbReference>